<gene>
    <name evidence="3" type="ORF">GCM10009864_23670</name>
</gene>
<proteinExistence type="predicted"/>
<dbReference type="Pfam" id="PF00583">
    <property type="entry name" value="Acetyltransf_1"/>
    <property type="match status" value="1"/>
</dbReference>
<accession>A0ABP6E2D8</accession>
<dbReference type="EMBL" id="BAAARK010000006">
    <property type="protein sequence ID" value="GAA2656822.1"/>
    <property type="molecule type" value="Genomic_DNA"/>
</dbReference>
<comment type="caution">
    <text evidence="3">The sequence shown here is derived from an EMBL/GenBank/DDBJ whole genome shotgun (WGS) entry which is preliminary data.</text>
</comment>
<dbReference type="InterPro" id="IPR000182">
    <property type="entry name" value="GNAT_dom"/>
</dbReference>
<sequence>MVVPLWWGRPVGRGTGDDRRGGRGAGARFGPENQLPPLSNVGCVTDIDGLLAAYDEQMRGVPPTPPDGVAYEQDGPVLRVVGQFRGFVSAPPDVGLRGAELDRLIARQRDRFAARGEAVEWKTRGHDRPADLTDRLRAAGFVPEEPETVLVGRTEQLAGAPVLPAGVALRRVTADIDLHRIAAMESAVWGQDWSWLAEDLSARIAAAEEEIVVLVAEAGGEVVCAAWLVFREGTEFASLWGGSTRPAWRGRGIYRALVAARAELAVARGVRYLQVDASADSAPILQRLGFLPITTTTPYVWSPPGS</sequence>
<dbReference type="Proteomes" id="UP001500994">
    <property type="component" value="Unassembled WGS sequence"/>
</dbReference>
<name>A0ABP6E2D8_9ACTN</name>
<dbReference type="CDD" id="cd04301">
    <property type="entry name" value="NAT_SF"/>
    <property type="match status" value="1"/>
</dbReference>
<dbReference type="Gene3D" id="3.40.630.30">
    <property type="match status" value="1"/>
</dbReference>
<evidence type="ECO:0000313" key="4">
    <source>
        <dbReference type="Proteomes" id="UP001500994"/>
    </source>
</evidence>
<feature type="domain" description="N-acetyltransferase" evidence="2">
    <location>
        <begin position="167"/>
        <end position="306"/>
    </location>
</feature>
<organism evidence="3 4">
    <name type="scientific">Streptomyces lunalinharesii</name>
    <dbReference type="NCBI Taxonomy" id="333384"/>
    <lineage>
        <taxon>Bacteria</taxon>
        <taxon>Bacillati</taxon>
        <taxon>Actinomycetota</taxon>
        <taxon>Actinomycetes</taxon>
        <taxon>Kitasatosporales</taxon>
        <taxon>Streptomycetaceae</taxon>
        <taxon>Streptomyces</taxon>
    </lineage>
</organism>
<evidence type="ECO:0000256" key="1">
    <source>
        <dbReference type="SAM" id="MobiDB-lite"/>
    </source>
</evidence>
<reference evidence="4" key="1">
    <citation type="journal article" date="2019" name="Int. J. Syst. Evol. Microbiol.">
        <title>The Global Catalogue of Microorganisms (GCM) 10K type strain sequencing project: providing services to taxonomists for standard genome sequencing and annotation.</title>
        <authorList>
            <consortium name="The Broad Institute Genomics Platform"/>
            <consortium name="The Broad Institute Genome Sequencing Center for Infectious Disease"/>
            <person name="Wu L."/>
            <person name="Ma J."/>
        </authorList>
    </citation>
    <scope>NUCLEOTIDE SEQUENCE [LARGE SCALE GENOMIC DNA]</scope>
    <source>
        <strain evidence="4">JCM 16374</strain>
    </source>
</reference>
<dbReference type="SUPFAM" id="SSF55729">
    <property type="entry name" value="Acyl-CoA N-acyltransferases (Nat)"/>
    <property type="match status" value="1"/>
</dbReference>
<protein>
    <submittedName>
        <fullName evidence="3">GNAT family N-acetyltransferase</fullName>
    </submittedName>
</protein>
<evidence type="ECO:0000259" key="2">
    <source>
        <dbReference type="PROSITE" id="PS51186"/>
    </source>
</evidence>
<dbReference type="PROSITE" id="PS51186">
    <property type="entry name" value="GNAT"/>
    <property type="match status" value="1"/>
</dbReference>
<feature type="region of interest" description="Disordered" evidence="1">
    <location>
        <begin position="1"/>
        <end position="34"/>
    </location>
</feature>
<dbReference type="InterPro" id="IPR016181">
    <property type="entry name" value="Acyl_CoA_acyltransferase"/>
</dbReference>
<keyword evidence="4" id="KW-1185">Reference proteome</keyword>
<evidence type="ECO:0000313" key="3">
    <source>
        <dbReference type="EMBL" id="GAA2656822.1"/>
    </source>
</evidence>